<dbReference type="AlphaFoldDB" id="A0A2N9ERR0"/>
<dbReference type="EMBL" id="OIVN01000276">
    <property type="protein sequence ID" value="SPC77508.1"/>
    <property type="molecule type" value="Genomic_DNA"/>
</dbReference>
<evidence type="ECO:0000313" key="2">
    <source>
        <dbReference type="EMBL" id="SPC77508.1"/>
    </source>
</evidence>
<protein>
    <submittedName>
        <fullName evidence="2">Uncharacterized protein</fullName>
    </submittedName>
</protein>
<feature type="compositionally biased region" description="Pro residues" evidence="1">
    <location>
        <begin position="74"/>
        <end position="101"/>
    </location>
</feature>
<organism evidence="2">
    <name type="scientific">Fagus sylvatica</name>
    <name type="common">Beechnut</name>
    <dbReference type="NCBI Taxonomy" id="28930"/>
    <lineage>
        <taxon>Eukaryota</taxon>
        <taxon>Viridiplantae</taxon>
        <taxon>Streptophyta</taxon>
        <taxon>Embryophyta</taxon>
        <taxon>Tracheophyta</taxon>
        <taxon>Spermatophyta</taxon>
        <taxon>Magnoliopsida</taxon>
        <taxon>eudicotyledons</taxon>
        <taxon>Gunneridae</taxon>
        <taxon>Pentapetalae</taxon>
        <taxon>rosids</taxon>
        <taxon>fabids</taxon>
        <taxon>Fagales</taxon>
        <taxon>Fagaceae</taxon>
        <taxon>Fagus</taxon>
    </lineage>
</organism>
<evidence type="ECO:0000256" key="1">
    <source>
        <dbReference type="SAM" id="MobiDB-lite"/>
    </source>
</evidence>
<sequence>MGGRAIAISSMKPKAARGTPIMLNVTAWSLVLSKTATRQQGKATTLTHKTMLRSSSLSTSLSHCRRLFSLPPSSTSPPPPPPPLPRPPTFSPPTPPPPPPLLSAQQTPASTARTTAKATPAVTATSTATATAAVTVSTDTTPTPTPTPTMFWTNRLFRFAIPISTIPVTKHPLFLKISLFLLPNALLCSLLPNFLLLLSPICPHEAMDLSPPECSALLSPPEFSTPPLPDLSS</sequence>
<feature type="region of interest" description="Disordered" evidence="1">
    <location>
        <begin position="67"/>
        <end position="125"/>
    </location>
</feature>
<reference evidence="2" key="1">
    <citation type="submission" date="2018-02" db="EMBL/GenBank/DDBJ databases">
        <authorList>
            <person name="Cohen D.B."/>
            <person name="Kent A.D."/>
        </authorList>
    </citation>
    <scope>NUCLEOTIDE SEQUENCE</scope>
</reference>
<name>A0A2N9ERR0_FAGSY</name>
<feature type="compositionally biased region" description="Low complexity" evidence="1">
    <location>
        <begin position="107"/>
        <end position="125"/>
    </location>
</feature>
<gene>
    <name evidence="2" type="ORF">FSB_LOCUS5390</name>
</gene>
<accession>A0A2N9ERR0</accession>
<proteinExistence type="predicted"/>